<evidence type="ECO:0000259" key="1">
    <source>
        <dbReference type="Pfam" id="PF13460"/>
    </source>
</evidence>
<accession>A0A8X7PE76</accession>
<reference evidence="2 3" key="1">
    <citation type="submission" date="2020-02" db="EMBL/GenBank/DDBJ databases">
        <authorList>
            <person name="Ma Q."/>
            <person name="Huang Y."/>
            <person name="Song X."/>
            <person name="Pei D."/>
        </authorList>
    </citation>
    <scope>NUCLEOTIDE SEQUENCE [LARGE SCALE GENOMIC DNA]</scope>
    <source>
        <strain evidence="2">Sxm20200214</strain>
        <tissue evidence="2">Leaf</tissue>
    </source>
</reference>
<dbReference type="Gene3D" id="3.40.50.720">
    <property type="entry name" value="NAD(P)-binding Rossmann-like Domain"/>
    <property type="match status" value="1"/>
</dbReference>
<organism evidence="2 3">
    <name type="scientific">Brassica carinata</name>
    <name type="common">Ethiopian mustard</name>
    <name type="synonym">Abyssinian cabbage</name>
    <dbReference type="NCBI Taxonomy" id="52824"/>
    <lineage>
        <taxon>Eukaryota</taxon>
        <taxon>Viridiplantae</taxon>
        <taxon>Streptophyta</taxon>
        <taxon>Embryophyta</taxon>
        <taxon>Tracheophyta</taxon>
        <taxon>Spermatophyta</taxon>
        <taxon>Magnoliopsida</taxon>
        <taxon>eudicotyledons</taxon>
        <taxon>Gunneridae</taxon>
        <taxon>Pentapetalae</taxon>
        <taxon>rosids</taxon>
        <taxon>malvids</taxon>
        <taxon>Brassicales</taxon>
        <taxon>Brassicaceae</taxon>
        <taxon>Brassiceae</taxon>
        <taxon>Brassica</taxon>
    </lineage>
</organism>
<proteinExistence type="predicted"/>
<dbReference type="PANTHER" id="PTHR15020">
    <property type="entry name" value="FLAVIN REDUCTASE-RELATED"/>
    <property type="match status" value="1"/>
</dbReference>
<feature type="domain" description="NAD(P)-binding" evidence="1">
    <location>
        <begin position="2"/>
        <end position="57"/>
    </location>
</feature>
<dbReference type="Pfam" id="PF13460">
    <property type="entry name" value="NAD_binding_10"/>
    <property type="match status" value="1"/>
</dbReference>
<dbReference type="EMBL" id="JAAMPC010000017">
    <property type="protein sequence ID" value="KAG2249322.1"/>
    <property type="molecule type" value="Genomic_DNA"/>
</dbReference>
<dbReference type="InterPro" id="IPR016040">
    <property type="entry name" value="NAD(P)-bd_dom"/>
</dbReference>
<protein>
    <recommendedName>
        <fullName evidence="1">NAD(P)-binding domain-containing protein</fullName>
    </recommendedName>
</protein>
<evidence type="ECO:0000313" key="2">
    <source>
        <dbReference type="EMBL" id="KAG2249322.1"/>
    </source>
</evidence>
<dbReference type="AlphaFoldDB" id="A0A8X7PE76"/>
<dbReference type="InterPro" id="IPR036291">
    <property type="entry name" value="NAD(P)-bd_dom_sf"/>
</dbReference>
<name>A0A8X7PE76_BRACI</name>
<evidence type="ECO:0000313" key="3">
    <source>
        <dbReference type="Proteomes" id="UP000886595"/>
    </source>
</evidence>
<dbReference type="PANTHER" id="PTHR15020:SF50">
    <property type="entry name" value="UPF0659 PROTEIN YMR090W"/>
    <property type="match status" value="1"/>
</dbReference>
<feature type="non-terminal residue" evidence="2">
    <location>
        <position position="113"/>
    </location>
</feature>
<dbReference type="OrthoDB" id="426386at2759"/>
<keyword evidence="3" id="KW-1185">Reference proteome</keyword>
<dbReference type="SUPFAM" id="SSF51735">
    <property type="entry name" value="NAD(P)-binding Rossmann-fold domains"/>
    <property type="match status" value="1"/>
</dbReference>
<sequence length="113" mass="12353">GEDLIRESGIPYAIVRPCALTEEPAGADLIFDQGDNITGKVSRDEVARICIAALESPHALNKTFEVKSTVPFSEPFTVDPENPPPEKDYNEYFKNLKDGITGKEALEQSTVSV</sequence>
<comment type="caution">
    <text evidence="2">The sequence shown here is derived from an EMBL/GenBank/DDBJ whole genome shotgun (WGS) entry which is preliminary data.</text>
</comment>
<dbReference type="Proteomes" id="UP000886595">
    <property type="component" value="Unassembled WGS sequence"/>
</dbReference>
<gene>
    <name evidence="2" type="ORF">Bca52824_088950</name>
</gene>